<dbReference type="Pfam" id="PF00857">
    <property type="entry name" value="Isochorismatase"/>
    <property type="match status" value="1"/>
</dbReference>
<dbReference type="EMBL" id="RFFG01000044">
    <property type="protein sequence ID" value="RMI41297.1"/>
    <property type="molecule type" value="Genomic_DNA"/>
</dbReference>
<dbReference type="InterPro" id="IPR036380">
    <property type="entry name" value="Isochorismatase-like_sf"/>
</dbReference>
<dbReference type="PANTHER" id="PTHR43540">
    <property type="entry name" value="PEROXYUREIDOACRYLATE/UREIDOACRYLATE AMIDOHYDROLASE-RELATED"/>
    <property type="match status" value="1"/>
</dbReference>
<dbReference type="RefSeq" id="WP_122196638.1">
    <property type="nucleotide sequence ID" value="NZ_JBHSKC010000006.1"/>
</dbReference>
<evidence type="ECO:0000256" key="1">
    <source>
        <dbReference type="ARBA" id="ARBA00022801"/>
    </source>
</evidence>
<keyword evidence="1" id="KW-0378">Hydrolase</keyword>
<feature type="domain" description="Isochorismatase-like" evidence="2">
    <location>
        <begin position="11"/>
        <end position="167"/>
    </location>
</feature>
<reference evidence="3 4" key="1">
    <citation type="submission" date="2018-10" db="EMBL/GenBank/DDBJ databases">
        <title>Isolation from soil.</title>
        <authorList>
            <person name="Hu J."/>
        </authorList>
    </citation>
    <scope>NUCLEOTIDE SEQUENCE [LARGE SCALE GENOMIC DNA]</scope>
    <source>
        <strain evidence="3 4">NEAU-Ht49</strain>
    </source>
</reference>
<dbReference type="PANTHER" id="PTHR43540:SF7">
    <property type="entry name" value="ISOCHORISMATASE FAMILY PROTEIN YECD"/>
    <property type="match status" value="1"/>
</dbReference>
<evidence type="ECO:0000259" key="2">
    <source>
        <dbReference type="Pfam" id="PF00857"/>
    </source>
</evidence>
<dbReference type="Gene3D" id="3.40.50.850">
    <property type="entry name" value="Isochorismatase-like"/>
    <property type="match status" value="1"/>
</dbReference>
<name>A0A3M2LVA9_9ACTN</name>
<dbReference type="Proteomes" id="UP000282674">
    <property type="component" value="Unassembled WGS sequence"/>
</dbReference>
<comment type="caution">
    <text evidence="3">The sequence shown here is derived from an EMBL/GenBank/DDBJ whole genome shotgun (WGS) entry which is preliminary data.</text>
</comment>
<keyword evidence="4" id="KW-1185">Reference proteome</keyword>
<dbReference type="InterPro" id="IPR050272">
    <property type="entry name" value="Isochorismatase-like_hydrls"/>
</dbReference>
<sequence length="180" mass="19119">MSELSLTPERTALVAVDLMERIVALPTAPHDGRDVLTRSVEIADALREAGGTVAWVRAERPNVDEQPPGSGLCPEITVAASDLEVVKGTWGSFQNTGLEAALRERGVDTIILTGIVTNFGVESTGRAADDAGFRTVFVEDAMTGLDAHAHEFAVDYVFPRLGQVASTGETLRVIACSLAR</sequence>
<evidence type="ECO:0000313" key="4">
    <source>
        <dbReference type="Proteomes" id="UP000282674"/>
    </source>
</evidence>
<proteinExistence type="predicted"/>
<organism evidence="3 4">
    <name type="scientific">Actinomadura harenae</name>
    <dbReference type="NCBI Taxonomy" id="2483351"/>
    <lineage>
        <taxon>Bacteria</taxon>
        <taxon>Bacillati</taxon>
        <taxon>Actinomycetota</taxon>
        <taxon>Actinomycetes</taxon>
        <taxon>Streptosporangiales</taxon>
        <taxon>Thermomonosporaceae</taxon>
        <taxon>Actinomadura</taxon>
    </lineage>
</organism>
<dbReference type="InterPro" id="IPR000868">
    <property type="entry name" value="Isochorismatase-like_dom"/>
</dbReference>
<accession>A0A3M2LVA9</accession>
<dbReference type="GO" id="GO:0016787">
    <property type="term" value="F:hydrolase activity"/>
    <property type="evidence" value="ECO:0007669"/>
    <property type="project" value="UniProtKB-KW"/>
</dbReference>
<evidence type="ECO:0000313" key="3">
    <source>
        <dbReference type="EMBL" id="RMI41297.1"/>
    </source>
</evidence>
<dbReference type="OrthoDB" id="9814140at2"/>
<protein>
    <submittedName>
        <fullName evidence="3">Isochorismatase family protein</fullName>
    </submittedName>
</protein>
<gene>
    <name evidence="3" type="ORF">EBO15_23570</name>
</gene>
<dbReference type="SUPFAM" id="SSF52499">
    <property type="entry name" value="Isochorismatase-like hydrolases"/>
    <property type="match status" value="1"/>
</dbReference>
<dbReference type="CDD" id="cd00431">
    <property type="entry name" value="cysteine_hydrolases"/>
    <property type="match status" value="1"/>
</dbReference>
<dbReference type="AlphaFoldDB" id="A0A3M2LVA9"/>